<comment type="pathway">
    <text evidence="2">Organic acid metabolism; glycolate biosynthesis; glycolate from 2-phosphoglycolate: step 1/1.</text>
</comment>
<dbReference type="SUPFAM" id="SSF56784">
    <property type="entry name" value="HAD-like"/>
    <property type="match status" value="1"/>
</dbReference>
<dbReference type="InterPro" id="IPR006439">
    <property type="entry name" value="HAD-SF_hydro_IA"/>
</dbReference>
<dbReference type="GO" id="GO:0005829">
    <property type="term" value="C:cytosol"/>
    <property type="evidence" value="ECO:0007669"/>
    <property type="project" value="TreeGrafter"/>
</dbReference>
<dbReference type="InterPro" id="IPR023198">
    <property type="entry name" value="PGP-like_dom2"/>
</dbReference>
<dbReference type="SFLD" id="SFLDG01129">
    <property type="entry name" value="C1.5:_HAD__Beta-PGM__Phosphata"/>
    <property type="match status" value="1"/>
</dbReference>
<evidence type="ECO:0000313" key="6">
    <source>
        <dbReference type="Proteomes" id="UP000700706"/>
    </source>
</evidence>
<protein>
    <recommendedName>
        <fullName evidence="4">phosphoglycolate phosphatase</fullName>
        <ecNumber evidence="4">3.1.3.18</ecNumber>
    </recommendedName>
</protein>
<dbReference type="SFLD" id="SFLDS00003">
    <property type="entry name" value="Haloacid_Dehalogenase"/>
    <property type="match status" value="1"/>
</dbReference>
<dbReference type="EMBL" id="JAEKLZ010000433">
    <property type="protein sequence ID" value="MBW8728632.1"/>
    <property type="molecule type" value="Genomic_DNA"/>
</dbReference>
<comment type="similarity">
    <text evidence="3">Belongs to the HAD-like hydrolase superfamily. CbbY/CbbZ/Gph/YieH family.</text>
</comment>
<keyword evidence="5" id="KW-0378">Hydrolase</keyword>
<dbReference type="InterPro" id="IPR023214">
    <property type="entry name" value="HAD_sf"/>
</dbReference>
<dbReference type="InterPro" id="IPR050155">
    <property type="entry name" value="HAD-like_hydrolase_sf"/>
</dbReference>
<evidence type="ECO:0000256" key="2">
    <source>
        <dbReference type="ARBA" id="ARBA00004818"/>
    </source>
</evidence>
<dbReference type="PANTHER" id="PTHR43434:SF1">
    <property type="entry name" value="PHOSPHOGLYCOLATE PHOSPHATASE"/>
    <property type="match status" value="1"/>
</dbReference>
<name>A0A952KGD6_9PROT</name>
<proteinExistence type="inferred from homology"/>
<dbReference type="PANTHER" id="PTHR43434">
    <property type="entry name" value="PHOSPHOGLYCOLATE PHOSPHATASE"/>
    <property type="match status" value="1"/>
</dbReference>
<dbReference type="AlphaFoldDB" id="A0A952KGD6"/>
<accession>A0A952KGD6</accession>
<comment type="catalytic activity">
    <reaction evidence="1">
        <text>2-phosphoglycolate + H2O = glycolate + phosphate</text>
        <dbReference type="Rhea" id="RHEA:14369"/>
        <dbReference type="ChEBI" id="CHEBI:15377"/>
        <dbReference type="ChEBI" id="CHEBI:29805"/>
        <dbReference type="ChEBI" id="CHEBI:43474"/>
        <dbReference type="ChEBI" id="CHEBI:58033"/>
        <dbReference type="EC" id="3.1.3.18"/>
    </reaction>
</comment>
<comment type="caution">
    <text evidence="5">The sequence shown here is derived from an EMBL/GenBank/DDBJ whole genome shotgun (WGS) entry which is preliminary data.</text>
</comment>
<dbReference type="InterPro" id="IPR036412">
    <property type="entry name" value="HAD-like_sf"/>
</dbReference>
<dbReference type="NCBIfam" id="TIGR01549">
    <property type="entry name" value="HAD-SF-IA-v1"/>
    <property type="match status" value="1"/>
</dbReference>
<evidence type="ECO:0000256" key="4">
    <source>
        <dbReference type="ARBA" id="ARBA00013078"/>
    </source>
</evidence>
<sequence>MSPTLPHLPGAVVFDLDGTLVDSVADVAAALATVLREAGIHPLSEAEVRGLMGHGAPGLLRGTLRLRRCDPGEAEWMTRRFLDRYAAAPAVRSTAYPGAVEAVAALAAAGIPVGICTNKAAWTARAVLRALGFAPHVGAVVGGDSGHGMKPDPAPLLACIADLGAAPEDTIYVGDHHVDITTARAAGVRVLAVPFGYGDVAMLEPDGILADYAALPGMLGLAEAG</sequence>
<dbReference type="EC" id="3.1.3.18" evidence="4"/>
<dbReference type="Gene3D" id="1.10.150.240">
    <property type="entry name" value="Putative phosphatase, domain 2"/>
    <property type="match status" value="1"/>
</dbReference>
<dbReference type="SFLD" id="SFLDG01135">
    <property type="entry name" value="C1.5.6:_HAD__Beta-PGM__Phospha"/>
    <property type="match status" value="1"/>
</dbReference>
<organism evidence="5 6">
    <name type="scientific">Inquilinus limosus</name>
    <dbReference type="NCBI Taxonomy" id="171674"/>
    <lineage>
        <taxon>Bacteria</taxon>
        <taxon>Pseudomonadati</taxon>
        <taxon>Pseudomonadota</taxon>
        <taxon>Alphaproteobacteria</taxon>
        <taxon>Rhodospirillales</taxon>
        <taxon>Rhodospirillaceae</taxon>
        <taxon>Inquilinus</taxon>
    </lineage>
</organism>
<evidence type="ECO:0000313" key="5">
    <source>
        <dbReference type="EMBL" id="MBW8728632.1"/>
    </source>
</evidence>
<dbReference type="GO" id="GO:0006281">
    <property type="term" value="P:DNA repair"/>
    <property type="evidence" value="ECO:0007669"/>
    <property type="project" value="TreeGrafter"/>
</dbReference>
<dbReference type="Proteomes" id="UP000700706">
    <property type="component" value="Unassembled WGS sequence"/>
</dbReference>
<gene>
    <name evidence="5" type="ORF">JF625_26240</name>
</gene>
<evidence type="ECO:0000256" key="3">
    <source>
        <dbReference type="ARBA" id="ARBA00006171"/>
    </source>
</evidence>
<dbReference type="InterPro" id="IPR041492">
    <property type="entry name" value="HAD_2"/>
</dbReference>
<dbReference type="Gene3D" id="3.40.50.1000">
    <property type="entry name" value="HAD superfamily/HAD-like"/>
    <property type="match status" value="1"/>
</dbReference>
<evidence type="ECO:0000256" key="1">
    <source>
        <dbReference type="ARBA" id="ARBA00000830"/>
    </source>
</evidence>
<dbReference type="Pfam" id="PF13419">
    <property type="entry name" value="HAD_2"/>
    <property type="match status" value="1"/>
</dbReference>
<dbReference type="GO" id="GO:0008967">
    <property type="term" value="F:phosphoglycolate phosphatase activity"/>
    <property type="evidence" value="ECO:0007669"/>
    <property type="project" value="UniProtKB-EC"/>
</dbReference>
<reference evidence="5" key="1">
    <citation type="submission" date="2020-06" db="EMBL/GenBank/DDBJ databases">
        <title>Stable isotope informed genome-resolved metagenomics uncovers potential trophic interactions in rhizosphere soil.</title>
        <authorList>
            <person name="Starr E.P."/>
            <person name="Shi S."/>
            <person name="Blazewicz S.J."/>
            <person name="Koch B.J."/>
            <person name="Probst A.J."/>
            <person name="Hungate B.A."/>
            <person name="Pett-Ridge J."/>
            <person name="Firestone M.K."/>
            <person name="Banfield J.F."/>
        </authorList>
    </citation>
    <scope>NUCLEOTIDE SEQUENCE</scope>
    <source>
        <strain evidence="5">YM_69_17</strain>
    </source>
</reference>